<sequence length="110" mass="12581">MKHATAPNSDQQIYQLSFLWNGAYWTDSDGISHFDLLLKAVMPTDRQPQAATICFSSEPQPHSEHSLDLIRVDTYIDTYTVPALPDLPLIPITSDHLPKLPVWWLDFLFD</sequence>
<dbReference type="RefSeq" id="WP_011243670.1">
    <property type="nucleotide sequence ID" value="NC_006576.1"/>
</dbReference>
<accession>A0A0H3K2T6</accession>
<name>A0A0H3K2T6_SYNP6</name>
<evidence type="ECO:0000313" key="2">
    <source>
        <dbReference type="Proteomes" id="UP000001175"/>
    </source>
</evidence>
<organism evidence="1 2">
    <name type="scientific">Synechococcus sp. (strain ATCC 27144 / PCC 6301 / SAUG 1402/1)</name>
    <name type="common">Anacystis nidulans</name>
    <dbReference type="NCBI Taxonomy" id="269084"/>
    <lineage>
        <taxon>Bacteria</taxon>
        <taxon>Bacillati</taxon>
        <taxon>Cyanobacteriota</taxon>
        <taxon>Cyanophyceae</taxon>
        <taxon>Synechococcales</taxon>
        <taxon>Synechococcaceae</taxon>
        <taxon>Synechococcus</taxon>
    </lineage>
</organism>
<dbReference type="Proteomes" id="UP000001175">
    <property type="component" value="Chromosome"/>
</dbReference>
<evidence type="ECO:0000313" key="1">
    <source>
        <dbReference type="EMBL" id="BAD79548.1"/>
    </source>
</evidence>
<dbReference type="KEGG" id="syc:syc1358_d"/>
<proteinExistence type="predicted"/>
<gene>
    <name evidence="1" type="ordered locus">syc1358_d</name>
</gene>
<dbReference type="GeneID" id="72428959"/>
<dbReference type="EMBL" id="AP008231">
    <property type="protein sequence ID" value="BAD79548.1"/>
    <property type="molecule type" value="Genomic_DNA"/>
</dbReference>
<dbReference type="AlphaFoldDB" id="A0A0H3K2T6"/>
<protein>
    <submittedName>
        <fullName evidence="1">Uncharacterized protein</fullName>
    </submittedName>
</protein>
<reference evidence="1 2" key="1">
    <citation type="journal article" date="2007" name="Photosyn. Res.">
        <title>Complete nucleotide sequence of the freshwater unicellular cyanobacterium Synechococcus elongatus PCC 6301 chromosome: gene content and organization.</title>
        <authorList>
            <person name="Sugita C."/>
            <person name="Ogata K."/>
            <person name="Shikata M."/>
            <person name="Jikuya H."/>
            <person name="Takano J."/>
            <person name="Furumichi M."/>
            <person name="Kanehisa M."/>
            <person name="Omata T."/>
            <person name="Sugiura M."/>
            <person name="Sugita M."/>
        </authorList>
    </citation>
    <scope>NUCLEOTIDE SEQUENCE [LARGE SCALE GENOMIC DNA]</scope>
    <source>
        <strain evidence="2">ATCC 27144 / PCC 6301 / SAUG 1402/1</strain>
    </source>
</reference>